<gene>
    <name evidence="1" type="ORF">FOZ62_002937</name>
</gene>
<sequence length="145" mass="16434">MLILNEEVRTFMLRIQEDDCFGSTQLVPMSSTPTASNRPALFRRPNLTPRTISKFYEQRTSICAAPYGLMLKNLLSVQHIIQSIILTNAEFILRPSYGLSFYPHTVKAFSEQHVQDVNSVCDDTVPTFINDLVETVDASCFSRVI</sequence>
<dbReference type="AlphaFoldDB" id="A0A7J6R1I5"/>
<protein>
    <submittedName>
        <fullName evidence="1">Uncharacterized protein</fullName>
    </submittedName>
</protein>
<dbReference type="EMBL" id="JABANM010026115">
    <property type="protein sequence ID" value="KAF4713490.1"/>
    <property type="molecule type" value="Genomic_DNA"/>
</dbReference>
<evidence type="ECO:0000313" key="2">
    <source>
        <dbReference type="Proteomes" id="UP000574390"/>
    </source>
</evidence>
<dbReference type="Proteomes" id="UP000574390">
    <property type="component" value="Unassembled WGS sequence"/>
</dbReference>
<name>A0A7J6R1I5_PEROL</name>
<accession>A0A7J6R1I5</accession>
<proteinExistence type="predicted"/>
<organism evidence="1 2">
    <name type="scientific">Perkinsus olseni</name>
    <name type="common">Perkinsus atlanticus</name>
    <dbReference type="NCBI Taxonomy" id="32597"/>
    <lineage>
        <taxon>Eukaryota</taxon>
        <taxon>Sar</taxon>
        <taxon>Alveolata</taxon>
        <taxon>Perkinsozoa</taxon>
        <taxon>Perkinsea</taxon>
        <taxon>Perkinsida</taxon>
        <taxon>Perkinsidae</taxon>
        <taxon>Perkinsus</taxon>
    </lineage>
</organism>
<comment type="caution">
    <text evidence="1">The sequence shown here is derived from an EMBL/GenBank/DDBJ whole genome shotgun (WGS) entry which is preliminary data.</text>
</comment>
<evidence type="ECO:0000313" key="1">
    <source>
        <dbReference type="EMBL" id="KAF4713490.1"/>
    </source>
</evidence>
<reference evidence="1 2" key="1">
    <citation type="submission" date="2020-04" db="EMBL/GenBank/DDBJ databases">
        <title>Perkinsus olseni comparative genomics.</title>
        <authorList>
            <person name="Bogema D.R."/>
        </authorList>
    </citation>
    <scope>NUCLEOTIDE SEQUENCE [LARGE SCALE GENOMIC DNA]</scope>
    <source>
        <strain evidence="1">ATCC PRA-205</strain>
    </source>
</reference>